<dbReference type="Proteomes" id="UP000187455">
    <property type="component" value="Unassembled WGS sequence"/>
</dbReference>
<keyword evidence="1" id="KW-0472">Membrane</keyword>
<dbReference type="InterPro" id="IPR036927">
    <property type="entry name" value="Cyt_c_oxase-like_su1_sf"/>
</dbReference>
<dbReference type="SUPFAM" id="SSF81442">
    <property type="entry name" value="Cytochrome c oxidase subunit I-like"/>
    <property type="match status" value="1"/>
</dbReference>
<dbReference type="GO" id="GO:0006123">
    <property type="term" value="P:mitochondrial electron transport, cytochrome c to oxygen"/>
    <property type="evidence" value="ECO:0007669"/>
    <property type="project" value="TreeGrafter"/>
</dbReference>
<dbReference type="OrthoDB" id="5512188at2759"/>
<accession>A0A1R0GKX0</accession>
<protein>
    <submittedName>
        <fullName evidence="2">Cytochrome c oxidase subunit 1</fullName>
    </submittedName>
</protein>
<comment type="caution">
    <text evidence="2">The sequence shown here is derived from an EMBL/GenBank/DDBJ whole genome shotgun (WGS) entry which is preliminary data.</text>
</comment>
<dbReference type="GO" id="GO:0004129">
    <property type="term" value="F:cytochrome-c oxidase activity"/>
    <property type="evidence" value="ECO:0007669"/>
    <property type="project" value="InterPro"/>
</dbReference>
<dbReference type="AlphaFoldDB" id="A0A1R0GKX0"/>
<name>A0A1R0GKX0_9FUNG</name>
<feature type="transmembrane region" description="Helical" evidence="1">
    <location>
        <begin position="20"/>
        <end position="38"/>
    </location>
</feature>
<dbReference type="GO" id="GO:0005739">
    <property type="term" value="C:mitochondrion"/>
    <property type="evidence" value="ECO:0007669"/>
    <property type="project" value="UniProtKB-ARBA"/>
</dbReference>
<gene>
    <name evidence="2" type="ORF">AYI68_g8406</name>
</gene>
<evidence type="ECO:0000313" key="3">
    <source>
        <dbReference type="Proteomes" id="UP000187455"/>
    </source>
</evidence>
<dbReference type="PANTHER" id="PTHR10422:SF18">
    <property type="entry name" value="CYTOCHROME C OXIDASE SUBUNIT 1"/>
    <property type="match status" value="1"/>
</dbReference>
<keyword evidence="1" id="KW-1133">Transmembrane helix</keyword>
<dbReference type="STRING" id="133383.A0A1R0GKX0"/>
<organism evidence="2 3">
    <name type="scientific">Smittium mucronatum</name>
    <dbReference type="NCBI Taxonomy" id="133383"/>
    <lineage>
        <taxon>Eukaryota</taxon>
        <taxon>Fungi</taxon>
        <taxon>Fungi incertae sedis</taxon>
        <taxon>Zoopagomycota</taxon>
        <taxon>Kickxellomycotina</taxon>
        <taxon>Harpellomycetes</taxon>
        <taxon>Harpellales</taxon>
        <taxon>Legeriomycetaceae</taxon>
        <taxon>Smittium</taxon>
    </lineage>
</organism>
<dbReference type="GO" id="GO:0015990">
    <property type="term" value="P:electron transport coupled proton transport"/>
    <property type="evidence" value="ECO:0007669"/>
    <property type="project" value="TreeGrafter"/>
</dbReference>
<dbReference type="EMBL" id="LSSL01007797">
    <property type="protein sequence ID" value="OLY77562.1"/>
    <property type="molecule type" value="Genomic_DNA"/>
</dbReference>
<sequence>MPRRIPDYPDAYTGWNLISSYGSLISVFSTIVFLYILYDQLTKVESPLSNDYWYYPQFFSSSSPNPTDLTIASSNLEWTLSTPTPLHYLYETPKVTSINDSNTPLTNGIKNTSMSLTSQLIIGLKRGWNAPSLPPKMDNLYSNLFVRGMNT</sequence>
<reference evidence="2 3" key="1">
    <citation type="journal article" date="2016" name="Mol. Biol. Evol.">
        <title>Genome-Wide Survey of Gut Fungi (Harpellales) Reveals the First Horizontally Transferred Ubiquitin Gene from a Mosquito Host.</title>
        <authorList>
            <person name="Wang Y."/>
            <person name="White M.M."/>
            <person name="Kvist S."/>
            <person name="Moncalvo J.M."/>
        </authorList>
    </citation>
    <scope>NUCLEOTIDE SEQUENCE [LARGE SCALE GENOMIC DNA]</scope>
    <source>
        <strain evidence="2 3">ALG-7-W6</strain>
    </source>
</reference>
<dbReference type="InterPro" id="IPR000883">
    <property type="entry name" value="Cyt_C_Oxase_1"/>
</dbReference>
<dbReference type="Gene3D" id="1.20.210.10">
    <property type="entry name" value="Cytochrome c oxidase-like, subunit I domain"/>
    <property type="match status" value="1"/>
</dbReference>
<keyword evidence="1" id="KW-0812">Transmembrane</keyword>
<dbReference type="GO" id="GO:0020037">
    <property type="term" value="F:heme binding"/>
    <property type="evidence" value="ECO:0007669"/>
    <property type="project" value="InterPro"/>
</dbReference>
<dbReference type="GO" id="GO:0016020">
    <property type="term" value="C:membrane"/>
    <property type="evidence" value="ECO:0007669"/>
    <property type="project" value="InterPro"/>
</dbReference>
<keyword evidence="3" id="KW-1185">Reference proteome</keyword>
<evidence type="ECO:0000256" key="1">
    <source>
        <dbReference type="SAM" id="Phobius"/>
    </source>
</evidence>
<evidence type="ECO:0000313" key="2">
    <source>
        <dbReference type="EMBL" id="OLY77562.1"/>
    </source>
</evidence>
<proteinExistence type="predicted"/>
<dbReference type="PANTHER" id="PTHR10422">
    <property type="entry name" value="CYTOCHROME C OXIDASE SUBUNIT 1"/>
    <property type="match status" value="1"/>
</dbReference>